<name>A0A6J5MDU3_9CAUD</name>
<dbReference type="EMBL" id="LR796415">
    <property type="protein sequence ID" value="CAB4143136.1"/>
    <property type="molecule type" value="Genomic_DNA"/>
</dbReference>
<organism evidence="1">
    <name type="scientific">uncultured Caudovirales phage</name>
    <dbReference type="NCBI Taxonomy" id="2100421"/>
    <lineage>
        <taxon>Viruses</taxon>
        <taxon>Duplodnaviria</taxon>
        <taxon>Heunggongvirae</taxon>
        <taxon>Uroviricota</taxon>
        <taxon>Caudoviricetes</taxon>
        <taxon>Peduoviridae</taxon>
        <taxon>Maltschvirus</taxon>
        <taxon>Maltschvirus maltsch</taxon>
    </lineage>
</organism>
<protein>
    <submittedName>
        <fullName evidence="1">Uncharacterized protein</fullName>
    </submittedName>
</protein>
<evidence type="ECO:0000313" key="1">
    <source>
        <dbReference type="EMBL" id="CAB4143136.1"/>
    </source>
</evidence>
<proteinExistence type="predicted"/>
<reference evidence="1" key="1">
    <citation type="submission" date="2020-04" db="EMBL/GenBank/DDBJ databases">
        <authorList>
            <person name="Chiriac C."/>
            <person name="Salcher M."/>
            <person name="Ghai R."/>
            <person name="Kavagutti S V."/>
        </authorList>
    </citation>
    <scope>NUCLEOTIDE SEQUENCE</scope>
</reference>
<accession>A0A6J5MDU3</accession>
<gene>
    <name evidence="1" type="ORF">UFOVP434_83</name>
</gene>
<sequence length="74" mass="8406">MYFAISRLKDIGFVVEEDSPNTCNLFYNDCSVYLSCKEFCLMWNIEGIDSLGGKDQMNVLLLILDLSKEDALSL</sequence>